<feature type="transmembrane region" description="Helical" evidence="1">
    <location>
        <begin position="114"/>
        <end position="134"/>
    </location>
</feature>
<keyword evidence="1" id="KW-1133">Transmembrane helix</keyword>
<evidence type="ECO:0000313" key="2">
    <source>
        <dbReference type="EMBL" id="TDC50865.1"/>
    </source>
</evidence>
<keyword evidence="1" id="KW-0472">Membrane</keyword>
<dbReference type="OrthoDB" id="3376858at2"/>
<evidence type="ECO:0000313" key="3">
    <source>
        <dbReference type="Proteomes" id="UP000295621"/>
    </source>
</evidence>
<sequence length="285" mass="28632">MGGLVASTRAELLRLRKWPAVWVLATVWLLLNLTFAYLFNYIAYATGSSGFSNEGVPPDALLPDLLPAAIPSVLTGGMPMFGGAIMFILGALAAGSGFGWGTWKTVLTQRPRRLPAFGGTLAAVGVAVVGVVAATLVLDVATSTLIAVVEGQSIVWPALGPLAESAAGALLIFGMWAAAGVLVGVLTRSPALAVGLGLVWSLVVENLLRGVGNLLSGIEYVTDVLPGTAAGSLAGALGAGGAGDPDGAPGVLTVLDGGPAALLVAAYLVVFAAVAALLMRHRDVV</sequence>
<comment type="caution">
    <text evidence="2">The sequence shown here is derived from an EMBL/GenBank/DDBJ whole genome shotgun (WGS) entry which is preliminary data.</text>
</comment>
<dbReference type="EMBL" id="SMKL01000027">
    <property type="protein sequence ID" value="TDC50865.1"/>
    <property type="molecule type" value="Genomic_DNA"/>
</dbReference>
<feature type="transmembrane region" description="Helical" evidence="1">
    <location>
        <begin position="21"/>
        <end position="44"/>
    </location>
</feature>
<accession>A0A4V2XX00</accession>
<dbReference type="Proteomes" id="UP000295621">
    <property type="component" value="Unassembled WGS sequence"/>
</dbReference>
<proteinExistence type="predicted"/>
<reference evidence="2 3" key="1">
    <citation type="submission" date="2019-02" db="EMBL/GenBank/DDBJ databases">
        <title>Draft genome sequences of novel Actinobacteria.</title>
        <authorList>
            <person name="Sahin N."/>
            <person name="Ay H."/>
            <person name="Saygin H."/>
        </authorList>
    </citation>
    <scope>NUCLEOTIDE SEQUENCE [LARGE SCALE GENOMIC DNA]</scope>
    <source>
        <strain evidence="2 3">KC603</strain>
    </source>
</reference>
<feature type="transmembrane region" description="Helical" evidence="1">
    <location>
        <begin position="260"/>
        <end position="279"/>
    </location>
</feature>
<gene>
    <name evidence="2" type="ORF">E1212_13915</name>
</gene>
<feature type="transmembrane region" description="Helical" evidence="1">
    <location>
        <begin position="81"/>
        <end position="102"/>
    </location>
</feature>
<keyword evidence="3" id="KW-1185">Reference proteome</keyword>
<keyword evidence="1" id="KW-0812">Transmembrane</keyword>
<evidence type="ECO:0000256" key="1">
    <source>
        <dbReference type="SAM" id="Phobius"/>
    </source>
</evidence>
<protein>
    <submittedName>
        <fullName evidence="2">ABC transporter permease</fullName>
    </submittedName>
</protein>
<dbReference type="AlphaFoldDB" id="A0A4V2XX00"/>
<name>A0A4V2XX00_9ACTN</name>
<organism evidence="2 3">
    <name type="scientific">Jiangella ureilytica</name>
    <dbReference type="NCBI Taxonomy" id="2530374"/>
    <lineage>
        <taxon>Bacteria</taxon>
        <taxon>Bacillati</taxon>
        <taxon>Actinomycetota</taxon>
        <taxon>Actinomycetes</taxon>
        <taxon>Jiangellales</taxon>
        <taxon>Jiangellaceae</taxon>
        <taxon>Jiangella</taxon>
    </lineage>
</organism>
<feature type="transmembrane region" description="Helical" evidence="1">
    <location>
        <begin position="191"/>
        <end position="208"/>
    </location>
</feature>